<dbReference type="InterPro" id="IPR007860">
    <property type="entry name" value="DNA_mmatch_repair_MutS_con_dom"/>
</dbReference>
<dbReference type="Proteomes" id="UP000444721">
    <property type="component" value="Unassembled WGS sequence"/>
</dbReference>
<dbReference type="GeneID" id="68115508"/>
<evidence type="ECO:0000256" key="5">
    <source>
        <dbReference type="ARBA" id="ARBA00023125"/>
    </source>
</evidence>
<dbReference type="InterPro" id="IPR017261">
    <property type="entry name" value="DNA_mismatch_repair_MutS/MSH"/>
</dbReference>
<dbReference type="InterPro" id="IPR007696">
    <property type="entry name" value="DNA_mismatch_repair_MutS_core"/>
</dbReference>
<keyword evidence="4 6" id="KW-0067">ATP-binding</keyword>
<dbReference type="VEuPathDB" id="AmoebaDB:NfTy_090760"/>
<name>A0A6A5BG18_NAEFO</name>
<feature type="compositionally biased region" description="Basic residues" evidence="7">
    <location>
        <begin position="89"/>
        <end position="104"/>
    </location>
</feature>
<dbReference type="InterPro" id="IPR000432">
    <property type="entry name" value="DNA_mismatch_repair_MutS_C"/>
</dbReference>
<keyword evidence="5 6" id="KW-0238">DNA-binding</keyword>
<dbReference type="NCBIfam" id="NF003810">
    <property type="entry name" value="PRK05399.1"/>
    <property type="match status" value="1"/>
</dbReference>
<dbReference type="Pfam" id="PF01624">
    <property type="entry name" value="MutS_I"/>
    <property type="match status" value="1"/>
</dbReference>
<dbReference type="SUPFAM" id="SSF53150">
    <property type="entry name" value="DNA repair protein MutS, domain II"/>
    <property type="match status" value="1"/>
</dbReference>
<protein>
    <recommendedName>
        <fullName evidence="6">DNA mismatch repair protein</fullName>
    </recommendedName>
</protein>
<feature type="compositionally biased region" description="Low complexity" evidence="7">
    <location>
        <begin position="16"/>
        <end position="26"/>
    </location>
</feature>
<dbReference type="GO" id="GO:0140664">
    <property type="term" value="F:ATP-dependent DNA damage sensor activity"/>
    <property type="evidence" value="ECO:0007669"/>
    <property type="project" value="InterPro"/>
</dbReference>
<evidence type="ECO:0000259" key="8">
    <source>
        <dbReference type="PROSITE" id="PS00486"/>
    </source>
</evidence>
<dbReference type="GO" id="GO:0006298">
    <property type="term" value="P:mismatch repair"/>
    <property type="evidence" value="ECO:0007669"/>
    <property type="project" value="InterPro"/>
</dbReference>
<dbReference type="InterPro" id="IPR045076">
    <property type="entry name" value="MutS"/>
</dbReference>
<dbReference type="SMART" id="SM00533">
    <property type="entry name" value="MUTSd"/>
    <property type="match status" value="1"/>
</dbReference>
<dbReference type="Pfam" id="PF05188">
    <property type="entry name" value="MutS_II"/>
    <property type="match status" value="1"/>
</dbReference>
<feature type="compositionally biased region" description="Acidic residues" evidence="7">
    <location>
        <begin position="56"/>
        <end position="85"/>
    </location>
</feature>
<dbReference type="SUPFAM" id="SSF52540">
    <property type="entry name" value="P-loop containing nucleoside triphosphate hydrolases"/>
    <property type="match status" value="1"/>
</dbReference>
<keyword evidence="10" id="KW-1185">Reference proteome</keyword>
<sequence>MVQTSLYDYANKKKASSSSNGTRTTRGGNGTSLPSAVGKSSSSRDKSSKRKKNLESDDDEEFEYREEEEEEDGMDEEEEYDEDEEERPKKTKKGSASKKKRSKKSVSDDDHDDNEYEMNGGVITSKYSSVDKKSKNKNDERFEFLVNRMDAQKRLPSDPDFDKSTLFISSTDFAKLSSFEKQYWEIKKNHMDKVVMFKKGKFYELYEEDADVGKKEFDWKMTERVNMRMVGIPEQSFKTYAAKLINLGYTVVRVEQVETANEQKERKKQKKGTKGTSTDCVKREICEITTLSTITDLDYFPDSTSKYLLCIKEDMMNHRYGVTFVDVSMDIFYLGYLEDDNHRTQISTLIYSINPSEIILERQQFSPSTKKIISNQKTVVIEKRVSTDIVPKDYNSYPTAEAARYFVEQHADSLVKDPIIEKFWDNDLVISSFGACVYYLKYLYKDDVLSSNTAKFFSYDGKVDKDHLILDGQTLLNLDVKISSTKGTREGSLLSFLDHTKTAMGKRLLENWLTRPSRNADVINDRYNAIEDIQDSFPDPDGVREKLAGIKDLERMCSFLYRESRKVKKEVFFDNRASKKKIKTYLETLDNLRKGLDIIQSLQDSIENFKSNILQHSLDLTAIDEIDAALAEFENEFDRELALTGEIKPNAGYGKEYEEMQAQIESIHKEVDTFLADVKKKYDPKSKLDSKSGSKDWFIVIPRTVTDLPEEFVRQPRKLKEFFKYKHSLLTTSLEKVKVLEDKMGDIQRNIFRTILGRFSEFDQYWKRVVQCLAELDCILSLHSVSIGGGFCRPVILQTDKPVLKVMQMKHPTVKTAADTDFIPNDIILGGDDACSIVVTGPNMGGKSTILRSACIAVIMAQIGCFVPAESCELTLVDRIFTRIGANDRIMAGESTFMVELNETSNIIRHATPSSLVILDELGRGTSTHDGYALARSILEYVADVVGCLCLFSTHYFELTEEMRYHPNIDFYKMTCEVQKDENGRILDVIFTYHFKKGVCEKSYGIQVAKKAGVPIEIIDRASIVAEDFEQGMRANKPISYDQINDAQRDIYESLRATSEELASGGAESLTPELFQQFVQNLKEKQIEVRKAYSNYSNLM</sequence>
<dbReference type="PANTHER" id="PTHR11361">
    <property type="entry name" value="DNA MISMATCH REPAIR PROTEIN MUTS FAMILY MEMBER"/>
    <property type="match status" value="1"/>
</dbReference>
<dbReference type="PIRSF" id="PIRSF037677">
    <property type="entry name" value="DNA_mis_repair_Msh6"/>
    <property type="match status" value="1"/>
</dbReference>
<dbReference type="Gene3D" id="1.10.1420.10">
    <property type="match status" value="2"/>
</dbReference>
<dbReference type="Gene3D" id="3.40.1170.10">
    <property type="entry name" value="DNA repair protein MutS, domain I"/>
    <property type="match status" value="1"/>
</dbReference>
<dbReference type="InterPro" id="IPR016151">
    <property type="entry name" value="DNA_mismatch_repair_MutS_N"/>
</dbReference>
<dbReference type="InterPro" id="IPR036678">
    <property type="entry name" value="MutS_con_dom_sf"/>
</dbReference>
<organism evidence="9 10">
    <name type="scientific">Naegleria fowleri</name>
    <name type="common">Brain eating amoeba</name>
    <dbReference type="NCBI Taxonomy" id="5763"/>
    <lineage>
        <taxon>Eukaryota</taxon>
        <taxon>Discoba</taxon>
        <taxon>Heterolobosea</taxon>
        <taxon>Tetramitia</taxon>
        <taxon>Eutetramitia</taxon>
        <taxon>Vahlkampfiidae</taxon>
        <taxon>Naegleria</taxon>
    </lineage>
</organism>
<dbReference type="GO" id="GO:0005524">
    <property type="term" value="F:ATP binding"/>
    <property type="evidence" value="ECO:0007669"/>
    <property type="project" value="UniProtKB-UniRule"/>
</dbReference>
<feature type="region of interest" description="Disordered" evidence="7">
    <location>
        <begin position="1"/>
        <end position="120"/>
    </location>
</feature>
<dbReference type="VEuPathDB" id="AmoebaDB:FDP41_008290"/>
<gene>
    <name evidence="9" type="ORF">FDP41_008290</name>
</gene>
<dbReference type="Gene3D" id="3.30.420.110">
    <property type="entry name" value="MutS, connector domain"/>
    <property type="match status" value="1"/>
</dbReference>
<dbReference type="SUPFAM" id="SSF55271">
    <property type="entry name" value="DNA repair protein MutS, domain I"/>
    <property type="match status" value="1"/>
</dbReference>
<dbReference type="GO" id="GO:0030983">
    <property type="term" value="F:mismatched DNA binding"/>
    <property type="evidence" value="ECO:0007669"/>
    <property type="project" value="UniProtKB-UniRule"/>
</dbReference>
<evidence type="ECO:0000256" key="2">
    <source>
        <dbReference type="ARBA" id="ARBA00022741"/>
    </source>
</evidence>
<dbReference type="Pfam" id="PF05192">
    <property type="entry name" value="MutS_III"/>
    <property type="match status" value="1"/>
</dbReference>
<evidence type="ECO:0000256" key="3">
    <source>
        <dbReference type="ARBA" id="ARBA00022763"/>
    </source>
</evidence>
<evidence type="ECO:0000256" key="7">
    <source>
        <dbReference type="SAM" id="MobiDB-lite"/>
    </source>
</evidence>
<dbReference type="GO" id="GO:0032301">
    <property type="term" value="C:MutSalpha complex"/>
    <property type="evidence" value="ECO:0007669"/>
    <property type="project" value="TreeGrafter"/>
</dbReference>
<dbReference type="RefSeq" id="XP_044558299.1">
    <property type="nucleotide sequence ID" value="XM_044712128.1"/>
</dbReference>
<proteinExistence type="inferred from homology"/>
<dbReference type="EMBL" id="VFQX01000060">
    <property type="protein sequence ID" value="KAF0973586.1"/>
    <property type="molecule type" value="Genomic_DNA"/>
</dbReference>
<dbReference type="PANTHER" id="PTHR11361:SF148">
    <property type="entry name" value="DNA MISMATCH REPAIR PROTEIN MSH6"/>
    <property type="match status" value="1"/>
</dbReference>
<evidence type="ECO:0000313" key="9">
    <source>
        <dbReference type="EMBL" id="KAF0973586.1"/>
    </source>
</evidence>
<dbReference type="InterPro" id="IPR036187">
    <property type="entry name" value="DNA_mismatch_repair_MutS_sf"/>
</dbReference>
<comment type="caution">
    <text evidence="9">The sequence shown here is derived from an EMBL/GenBank/DDBJ whole genome shotgun (WGS) entry which is preliminary data.</text>
</comment>
<evidence type="ECO:0000256" key="6">
    <source>
        <dbReference type="PIRNR" id="PIRNR037677"/>
    </source>
</evidence>
<dbReference type="OMA" id="TPMMAQY"/>
<dbReference type="InterPro" id="IPR007695">
    <property type="entry name" value="DNA_mismatch_repair_MutS-lik_N"/>
</dbReference>
<dbReference type="SUPFAM" id="SSF48334">
    <property type="entry name" value="DNA repair protein MutS, domain III"/>
    <property type="match status" value="1"/>
</dbReference>
<dbReference type="PROSITE" id="PS00486">
    <property type="entry name" value="DNA_MISMATCH_REPAIR_2"/>
    <property type="match status" value="1"/>
</dbReference>
<comment type="function">
    <text evidence="6">Component of the post-replicative DNA mismatch repair system (MMR).</text>
</comment>
<reference evidence="9 10" key="1">
    <citation type="journal article" date="2019" name="Sci. Rep.">
        <title>Nanopore sequencing improves the draft genome of the human pathogenic amoeba Naegleria fowleri.</title>
        <authorList>
            <person name="Liechti N."/>
            <person name="Schurch N."/>
            <person name="Bruggmann R."/>
            <person name="Wittwer M."/>
        </authorList>
    </citation>
    <scope>NUCLEOTIDE SEQUENCE [LARGE SCALE GENOMIC DNA]</scope>
    <source>
        <strain evidence="9 10">ATCC 30894</strain>
    </source>
</reference>
<keyword evidence="2 6" id="KW-0547">Nucleotide-binding</keyword>
<evidence type="ECO:0000256" key="1">
    <source>
        <dbReference type="ARBA" id="ARBA00006271"/>
    </source>
</evidence>
<feature type="domain" description="DNA mismatch repair proteins mutS family" evidence="8">
    <location>
        <begin position="915"/>
        <end position="931"/>
    </location>
</feature>
<comment type="similarity">
    <text evidence="1 6">Belongs to the DNA mismatch repair MutS family.</text>
</comment>
<accession>A0A6A5BG18</accession>
<keyword evidence="3 6" id="KW-0227">DNA damage</keyword>
<dbReference type="SMART" id="SM00534">
    <property type="entry name" value="MUTSac"/>
    <property type="match status" value="1"/>
</dbReference>
<evidence type="ECO:0000256" key="4">
    <source>
        <dbReference type="ARBA" id="ARBA00022840"/>
    </source>
</evidence>
<evidence type="ECO:0000313" key="10">
    <source>
        <dbReference type="Proteomes" id="UP000444721"/>
    </source>
</evidence>
<dbReference type="AlphaFoldDB" id="A0A6A5BG18"/>
<dbReference type="Gene3D" id="3.40.50.300">
    <property type="entry name" value="P-loop containing nucleotide triphosphate hydrolases"/>
    <property type="match status" value="1"/>
</dbReference>
<keyword evidence="6" id="KW-0234">DNA repair</keyword>
<dbReference type="VEuPathDB" id="AmoebaDB:NF0002520"/>
<dbReference type="OrthoDB" id="10252754at2759"/>
<dbReference type="Pfam" id="PF00488">
    <property type="entry name" value="MutS_V"/>
    <property type="match status" value="1"/>
</dbReference>
<dbReference type="InterPro" id="IPR027417">
    <property type="entry name" value="P-loop_NTPase"/>
</dbReference>